<proteinExistence type="predicted"/>
<dbReference type="RefSeq" id="WP_017510888.1">
    <property type="nucleotide sequence ID" value="NZ_CP033968.1"/>
</dbReference>
<geneLocation type="plasmid" evidence="2">
    <name>unnamed1</name>
</geneLocation>
<evidence type="ECO:0000313" key="3">
    <source>
        <dbReference type="Proteomes" id="UP000270411"/>
    </source>
</evidence>
<keyword evidence="1" id="KW-1133">Transmembrane helix</keyword>
<feature type="transmembrane region" description="Helical" evidence="1">
    <location>
        <begin position="12"/>
        <end position="33"/>
    </location>
</feature>
<dbReference type="GeneID" id="60824584"/>
<organism evidence="2 3">
    <name type="scientific">Cupriavidus pauculus</name>
    <dbReference type="NCBI Taxonomy" id="82633"/>
    <lineage>
        <taxon>Bacteria</taxon>
        <taxon>Pseudomonadati</taxon>
        <taxon>Pseudomonadota</taxon>
        <taxon>Betaproteobacteria</taxon>
        <taxon>Burkholderiales</taxon>
        <taxon>Burkholderiaceae</taxon>
        <taxon>Cupriavidus</taxon>
    </lineage>
</organism>
<evidence type="ECO:0008006" key="4">
    <source>
        <dbReference type="Google" id="ProtNLM"/>
    </source>
</evidence>
<keyword evidence="1" id="KW-0812">Transmembrane</keyword>
<evidence type="ECO:0000313" key="2">
    <source>
        <dbReference type="EMBL" id="AZG12103.1"/>
    </source>
</evidence>
<sequence>MEHVRANWRSYLLALILIAALTILFCVVLGPMLGIALSVISPLKVVVVLLVTGALLRYLLHSVDKVDRTHVETSAHGR</sequence>
<keyword evidence="1" id="KW-0472">Membrane</keyword>
<reference evidence="3" key="1">
    <citation type="submission" date="2018-11" db="EMBL/GenBank/DDBJ databases">
        <title>FDA dAtabase for Regulatory Grade micrObial Sequences (FDA-ARGOS): Supporting development and validation of Infectious Disease Dx tests.</title>
        <authorList>
            <person name="Goldberg B."/>
            <person name="Campos J."/>
            <person name="Tallon L."/>
            <person name="Sadzewicz L."/>
            <person name="Zhao X."/>
            <person name="Vavikolanu K."/>
            <person name="Mehta A."/>
            <person name="Aluvathingal J."/>
            <person name="Nadendla S."/>
            <person name="Geyer C."/>
            <person name="Nandy P."/>
            <person name="Yan Y."/>
            <person name="Sichtig H."/>
        </authorList>
    </citation>
    <scope>NUCLEOTIDE SEQUENCE [LARGE SCALE GENOMIC DNA]</scope>
    <source>
        <strain evidence="3">FDAARGOS_614</strain>
        <plasmid evidence="3">unnamed1</plasmid>
    </source>
</reference>
<protein>
    <recommendedName>
        <fullName evidence="4">Transmembrane protein</fullName>
    </recommendedName>
</protein>
<feature type="transmembrane region" description="Helical" evidence="1">
    <location>
        <begin position="39"/>
        <end position="60"/>
    </location>
</feature>
<accession>A0A3G8GV69</accession>
<name>A0A3G8GV69_9BURK</name>
<gene>
    <name evidence="2" type="ORF">EHF44_01080</name>
</gene>
<dbReference type="Proteomes" id="UP000270411">
    <property type="component" value="Plasmid unnamed1"/>
</dbReference>
<dbReference type="KEGG" id="cpau:EHF44_01080"/>
<dbReference type="AlphaFoldDB" id="A0A3G8GV69"/>
<keyword evidence="2" id="KW-0614">Plasmid</keyword>
<dbReference type="EMBL" id="CP033968">
    <property type="protein sequence ID" value="AZG12103.1"/>
    <property type="molecule type" value="Genomic_DNA"/>
</dbReference>
<evidence type="ECO:0000256" key="1">
    <source>
        <dbReference type="SAM" id="Phobius"/>
    </source>
</evidence>